<evidence type="ECO:0000313" key="2">
    <source>
        <dbReference type="Proteomes" id="UP000030687"/>
    </source>
</evidence>
<gene>
    <name evidence="1" type="ORF">CICLE_v10006381mg</name>
</gene>
<dbReference type="KEGG" id="cic:CICLE_v10006381mg"/>
<dbReference type="AlphaFoldDB" id="V4SDF6"/>
<dbReference type="InParanoid" id="V4SDF6"/>
<evidence type="ECO:0000313" key="1">
    <source>
        <dbReference type="EMBL" id="ESR35016.1"/>
    </source>
</evidence>
<name>V4SDF6_CITCL</name>
<dbReference type="EMBL" id="KI537036">
    <property type="protein sequence ID" value="ESR35016.1"/>
    <property type="molecule type" value="Genomic_DNA"/>
</dbReference>
<reference evidence="1 2" key="1">
    <citation type="submission" date="2013-10" db="EMBL/GenBank/DDBJ databases">
        <authorList>
            <consortium name="International Citrus Genome Consortium"/>
            <person name="Jenkins J."/>
            <person name="Schmutz J."/>
            <person name="Prochnik S."/>
            <person name="Rokhsar D."/>
            <person name="Gmitter F."/>
            <person name="Ollitrault P."/>
            <person name="Machado M."/>
            <person name="Talon M."/>
            <person name="Wincker P."/>
            <person name="Jaillon O."/>
            <person name="Morgante M."/>
        </authorList>
    </citation>
    <scope>NUCLEOTIDE SEQUENCE</scope>
    <source>
        <strain evidence="2">cv. Clemenules</strain>
    </source>
</reference>
<dbReference type="Proteomes" id="UP000030687">
    <property type="component" value="Unassembled WGS sequence"/>
</dbReference>
<sequence length="70" mass="7731">MCSGQAYFKVNSGNSKKTLAQQTGTLKPSIMRRRQGAKEVPPTATMVYKFETILGPNKTFSIRHCGLLVL</sequence>
<dbReference type="Gramene" id="ESR35016">
    <property type="protein sequence ID" value="ESR35016"/>
    <property type="gene ID" value="CICLE_v10006381mg"/>
</dbReference>
<accession>V4SDF6</accession>
<proteinExistence type="predicted"/>
<protein>
    <submittedName>
        <fullName evidence="1">Uncharacterized protein</fullName>
    </submittedName>
</protein>
<keyword evidence="2" id="KW-1185">Reference proteome</keyword>
<organism evidence="1 2">
    <name type="scientific">Citrus clementina</name>
    <name type="common">Clementine</name>
    <name type="synonym">Citrus deliciosa x Citrus sinensis</name>
    <dbReference type="NCBI Taxonomy" id="85681"/>
    <lineage>
        <taxon>Eukaryota</taxon>
        <taxon>Viridiplantae</taxon>
        <taxon>Streptophyta</taxon>
        <taxon>Embryophyta</taxon>
        <taxon>Tracheophyta</taxon>
        <taxon>Spermatophyta</taxon>
        <taxon>Magnoliopsida</taxon>
        <taxon>eudicotyledons</taxon>
        <taxon>Gunneridae</taxon>
        <taxon>Pentapetalae</taxon>
        <taxon>rosids</taxon>
        <taxon>malvids</taxon>
        <taxon>Sapindales</taxon>
        <taxon>Rutaceae</taxon>
        <taxon>Aurantioideae</taxon>
        <taxon>Citrus</taxon>
    </lineage>
</organism>